<proteinExistence type="predicted"/>
<dbReference type="SUPFAM" id="SSF54211">
    <property type="entry name" value="Ribosomal protein S5 domain 2-like"/>
    <property type="match status" value="1"/>
</dbReference>
<keyword evidence="6" id="KW-1185">Reference proteome</keyword>
<dbReference type="Proteomes" id="UP000264310">
    <property type="component" value="Unassembled WGS sequence"/>
</dbReference>
<dbReference type="Pfam" id="PF08544">
    <property type="entry name" value="GHMP_kinases_C"/>
    <property type="match status" value="1"/>
</dbReference>
<gene>
    <name evidence="5" type="ORF">DYI37_13815</name>
</gene>
<reference evidence="5 6" key="1">
    <citation type="submission" date="2018-08" db="EMBL/GenBank/DDBJ databases">
        <title>Fulvimarina sp. 85, whole genome shotgun sequence.</title>
        <authorList>
            <person name="Tuo L."/>
        </authorList>
    </citation>
    <scope>NUCLEOTIDE SEQUENCE [LARGE SCALE GENOMIC DNA]</scope>
    <source>
        <strain evidence="5 6">85</strain>
    </source>
</reference>
<evidence type="ECO:0000256" key="2">
    <source>
        <dbReference type="ARBA" id="ARBA00022777"/>
    </source>
</evidence>
<organism evidence="5 6">
    <name type="scientific">Fulvimarina endophytica</name>
    <dbReference type="NCBI Taxonomy" id="2293836"/>
    <lineage>
        <taxon>Bacteria</taxon>
        <taxon>Pseudomonadati</taxon>
        <taxon>Pseudomonadota</taxon>
        <taxon>Alphaproteobacteria</taxon>
        <taxon>Hyphomicrobiales</taxon>
        <taxon>Aurantimonadaceae</taxon>
        <taxon>Fulvimarina</taxon>
    </lineage>
</organism>
<dbReference type="Pfam" id="PF00288">
    <property type="entry name" value="GHMP_kinases_N"/>
    <property type="match status" value="1"/>
</dbReference>
<dbReference type="InterPro" id="IPR014721">
    <property type="entry name" value="Ribsml_uS5_D2-typ_fold_subgr"/>
</dbReference>
<sequence>MQDDFVHVSAPARLHLGFLDPGANFGRRFGGIGLAINAPATSISLRRAPTTVILGHGSERAGAYLRTLADHLGLDGGYRLEVETVIPAHTGLGSGTQMALAVSTALRTLEGLPDDVPGDAARLGRGQRSGLGAAFLSRGGLAVDGGKGAEDAPPPLISRFDFPEAWRAILVLATDLSGIHGSEEIEAFARLPVFPKEAAGEVSALTLMQVLPGLAERDLATFGAGLTRIQEIVGSHFASAQGGVFSNPKVADLMAALAAEGAHGIGQSSWGPTGFAFAESEAEAARLVERVRSLAAETGLELKIVKGRNAGASIERRGTRIVSRPEAGNAKRF</sequence>
<evidence type="ECO:0000256" key="1">
    <source>
        <dbReference type="ARBA" id="ARBA00022679"/>
    </source>
</evidence>
<evidence type="ECO:0000313" key="5">
    <source>
        <dbReference type="EMBL" id="RFC63018.1"/>
    </source>
</evidence>
<dbReference type="InterPro" id="IPR020568">
    <property type="entry name" value="Ribosomal_Su5_D2-typ_SF"/>
</dbReference>
<dbReference type="PANTHER" id="PTHR20861">
    <property type="entry name" value="HOMOSERINE/4-DIPHOSPHOCYTIDYL-2-C-METHYL-D-ERYTHRITOL KINASE"/>
    <property type="match status" value="1"/>
</dbReference>
<evidence type="ECO:0000313" key="6">
    <source>
        <dbReference type="Proteomes" id="UP000264310"/>
    </source>
</evidence>
<dbReference type="RefSeq" id="WP_116683836.1">
    <property type="nucleotide sequence ID" value="NZ_QURL01000005.1"/>
</dbReference>
<dbReference type="NCBIfam" id="TIGR00144">
    <property type="entry name" value="beta_RFAP_syn"/>
    <property type="match status" value="1"/>
</dbReference>
<evidence type="ECO:0000259" key="3">
    <source>
        <dbReference type="Pfam" id="PF00288"/>
    </source>
</evidence>
<dbReference type="OrthoDB" id="1492801at2"/>
<evidence type="ECO:0000259" key="4">
    <source>
        <dbReference type="Pfam" id="PF08544"/>
    </source>
</evidence>
<dbReference type="Gene3D" id="3.30.230.10">
    <property type="match status" value="1"/>
</dbReference>
<accession>A0A371X1A7</accession>
<comment type="caution">
    <text evidence="5">The sequence shown here is derived from an EMBL/GenBank/DDBJ whole genome shotgun (WGS) entry which is preliminary data.</text>
</comment>
<protein>
    <submittedName>
        <fullName evidence="5">GHMP kinase</fullName>
    </submittedName>
</protein>
<dbReference type="PIRSF" id="PIRSF004884">
    <property type="entry name" value="Sugar_kin_arch"/>
    <property type="match status" value="1"/>
</dbReference>
<keyword evidence="1" id="KW-0808">Transferase</keyword>
<name>A0A371X1A7_9HYPH</name>
<dbReference type="AlphaFoldDB" id="A0A371X1A7"/>
<keyword evidence="2 5" id="KW-0418">Kinase</keyword>
<dbReference type="InterPro" id="IPR004422">
    <property type="entry name" value="RFAP_synthase"/>
</dbReference>
<dbReference type="GO" id="GO:0016301">
    <property type="term" value="F:kinase activity"/>
    <property type="evidence" value="ECO:0007669"/>
    <property type="project" value="UniProtKB-KW"/>
</dbReference>
<feature type="domain" description="GHMP kinase C-terminal" evidence="4">
    <location>
        <begin position="211"/>
        <end position="293"/>
    </location>
</feature>
<dbReference type="InterPro" id="IPR013750">
    <property type="entry name" value="GHMP_kinase_C_dom"/>
</dbReference>
<dbReference type="GO" id="GO:0005524">
    <property type="term" value="F:ATP binding"/>
    <property type="evidence" value="ECO:0007669"/>
    <property type="project" value="InterPro"/>
</dbReference>
<dbReference type="EMBL" id="QURL01000005">
    <property type="protein sequence ID" value="RFC63018.1"/>
    <property type="molecule type" value="Genomic_DNA"/>
</dbReference>
<dbReference type="PANTHER" id="PTHR20861:SF6">
    <property type="entry name" value="BETA-RIBOFURANOSYLPHENOL 5'-PHOSPHATE SYNTHASE"/>
    <property type="match status" value="1"/>
</dbReference>
<feature type="domain" description="GHMP kinase N-terminal" evidence="3">
    <location>
        <begin position="65"/>
        <end position="131"/>
    </location>
</feature>
<dbReference type="InterPro" id="IPR006204">
    <property type="entry name" value="GHMP_kinase_N_dom"/>
</dbReference>